<dbReference type="InterPro" id="IPR039426">
    <property type="entry name" value="TonB-dep_rcpt-like"/>
</dbReference>
<organism evidence="17 18">
    <name type="scientific">Neisseria elongata</name>
    <dbReference type="NCBI Taxonomy" id="495"/>
    <lineage>
        <taxon>Bacteria</taxon>
        <taxon>Pseudomonadati</taxon>
        <taxon>Pseudomonadota</taxon>
        <taxon>Betaproteobacteria</taxon>
        <taxon>Neisseriales</taxon>
        <taxon>Neisseriaceae</taxon>
        <taxon>Neisseria</taxon>
    </lineage>
</organism>
<keyword evidence="3 11" id="KW-0813">Transport</keyword>
<dbReference type="InterPro" id="IPR000531">
    <property type="entry name" value="Beta-barrel_TonB"/>
</dbReference>
<dbReference type="Proteomes" id="UP000254927">
    <property type="component" value="Unassembled WGS sequence"/>
</dbReference>
<feature type="domain" description="TonB-dependent receptor plug" evidence="16">
    <location>
        <begin position="50"/>
        <end position="159"/>
    </location>
</feature>
<dbReference type="CDD" id="cd01347">
    <property type="entry name" value="ligand_gated_channel"/>
    <property type="match status" value="1"/>
</dbReference>
<evidence type="ECO:0000256" key="8">
    <source>
        <dbReference type="ARBA" id="ARBA00023136"/>
    </source>
</evidence>
<evidence type="ECO:0000256" key="7">
    <source>
        <dbReference type="ARBA" id="ARBA00023077"/>
    </source>
</evidence>
<comment type="similarity">
    <text evidence="2 11 12">Belongs to the TonB-dependent receptor family.</text>
</comment>
<keyword evidence="7 12" id="KW-0798">TonB box</keyword>
<dbReference type="GO" id="GO:0044718">
    <property type="term" value="P:siderophore transmembrane transport"/>
    <property type="evidence" value="ECO:0007669"/>
    <property type="project" value="TreeGrafter"/>
</dbReference>
<evidence type="ECO:0000256" key="6">
    <source>
        <dbReference type="ARBA" id="ARBA00022729"/>
    </source>
</evidence>
<evidence type="ECO:0000256" key="12">
    <source>
        <dbReference type="RuleBase" id="RU003357"/>
    </source>
</evidence>
<dbReference type="GO" id="GO:0015232">
    <property type="term" value="F:heme transmembrane transporter activity"/>
    <property type="evidence" value="ECO:0007669"/>
    <property type="project" value="InterPro"/>
</dbReference>
<evidence type="ECO:0000259" key="16">
    <source>
        <dbReference type="Pfam" id="PF07715"/>
    </source>
</evidence>
<evidence type="ECO:0000256" key="4">
    <source>
        <dbReference type="ARBA" id="ARBA00022452"/>
    </source>
</evidence>
<evidence type="ECO:0000256" key="11">
    <source>
        <dbReference type="PROSITE-ProRule" id="PRU01360"/>
    </source>
</evidence>
<keyword evidence="5 11" id="KW-0812">Transmembrane</keyword>
<evidence type="ECO:0000256" key="9">
    <source>
        <dbReference type="ARBA" id="ARBA00023170"/>
    </source>
</evidence>
<dbReference type="Gene3D" id="2.40.170.20">
    <property type="entry name" value="TonB-dependent receptor, beta-barrel domain"/>
    <property type="match status" value="1"/>
</dbReference>
<evidence type="ECO:0000256" key="2">
    <source>
        <dbReference type="ARBA" id="ARBA00009810"/>
    </source>
</evidence>
<dbReference type="InterPro" id="IPR011276">
    <property type="entry name" value="TonB_haem/Hb_rcpt"/>
</dbReference>
<dbReference type="Pfam" id="PF00593">
    <property type="entry name" value="TonB_dep_Rec_b-barrel"/>
    <property type="match status" value="1"/>
</dbReference>
<keyword evidence="6 14" id="KW-0732">Signal</keyword>
<evidence type="ECO:0000256" key="5">
    <source>
        <dbReference type="ARBA" id="ARBA00022692"/>
    </source>
</evidence>
<name>A0A378TXF6_NEIEL</name>
<gene>
    <name evidence="17" type="primary">hpuB_2</name>
    <name evidence="17" type="ORF">NCTC10660_01170</name>
</gene>
<evidence type="ECO:0000256" key="3">
    <source>
        <dbReference type="ARBA" id="ARBA00022448"/>
    </source>
</evidence>
<keyword evidence="4 11" id="KW-1134">Transmembrane beta strand</keyword>
<feature type="domain" description="TonB-dependent receptor-like beta-barrel" evidence="15">
    <location>
        <begin position="262"/>
        <end position="697"/>
    </location>
</feature>
<dbReference type="NCBIfam" id="TIGR01786">
    <property type="entry name" value="TonB-hemlactrns"/>
    <property type="match status" value="1"/>
</dbReference>
<dbReference type="AlphaFoldDB" id="A0A378TXF6"/>
<keyword evidence="10 11" id="KW-0998">Cell outer membrane</keyword>
<proteinExistence type="inferred from homology"/>
<evidence type="ECO:0000259" key="15">
    <source>
        <dbReference type="Pfam" id="PF00593"/>
    </source>
</evidence>
<keyword evidence="8 11" id="KW-0472">Membrane</keyword>
<dbReference type="InterPro" id="IPR012910">
    <property type="entry name" value="Plug_dom"/>
</dbReference>
<dbReference type="Gene3D" id="2.170.130.10">
    <property type="entry name" value="TonB-dependent receptor, plug domain"/>
    <property type="match status" value="1"/>
</dbReference>
<dbReference type="PANTHER" id="PTHR30069:SF29">
    <property type="entry name" value="HEMOGLOBIN AND HEMOGLOBIN-HAPTOGLOBIN-BINDING PROTEIN 1-RELATED"/>
    <property type="match status" value="1"/>
</dbReference>
<evidence type="ECO:0000256" key="14">
    <source>
        <dbReference type="SAM" id="SignalP"/>
    </source>
</evidence>
<comment type="subcellular location">
    <subcellularLocation>
        <location evidence="1 11">Cell outer membrane</location>
        <topology evidence="1 11">Multi-pass membrane protein</topology>
    </subcellularLocation>
</comment>
<dbReference type="RefSeq" id="WP_074897196.1">
    <property type="nucleotide sequence ID" value="NZ_CP031252.1"/>
</dbReference>
<dbReference type="PROSITE" id="PS52016">
    <property type="entry name" value="TONB_DEPENDENT_REC_3"/>
    <property type="match status" value="1"/>
</dbReference>
<dbReference type="Pfam" id="PF07715">
    <property type="entry name" value="Plug"/>
    <property type="match status" value="1"/>
</dbReference>
<feature type="region of interest" description="Disordered" evidence="13">
    <location>
        <begin position="218"/>
        <end position="237"/>
    </location>
</feature>
<feature type="chain" id="PRO_5016598700" evidence="14">
    <location>
        <begin position="23"/>
        <end position="735"/>
    </location>
</feature>
<dbReference type="EMBL" id="UGQW01000002">
    <property type="protein sequence ID" value="STZ67685.1"/>
    <property type="molecule type" value="Genomic_DNA"/>
</dbReference>
<reference evidence="17 18" key="1">
    <citation type="submission" date="2018-06" db="EMBL/GenBank/DDBJ databases">
        <authorList>
            <consortium name="Pathogen Informatics"/>
            <person name="Doyle S."/>
        </authorList>
    </citation>
    <scope>NUCLEOTIDE SEQUENCE [LARGE SCALE GENOMIC DNA]</scope>
    <source>
        <strain evidence="17 18">NCTC10660</strain>
    </source>
</reference>
<dbReference type="GO" id="GO:0009279">
    <property type="term" value="C:cell outer membrane"/>
    <property type="evidence" value="ECO:0007669"/>
    <property type="project" value="UniProtKB-SubCell"/>
</dbReference>
<dbReference type="GeneID" id="93352154"/>
<evidence type="ECO:0000313" key="17">
    <source>
        <dbReference type="EMBL" id="STZ67685.1"/>
    </source>
</evidence>
<keyword evidence="9 17" id="KW-0675">Receptor</keyword>
<dbReference type="NCBIfam" id="TIGR01785">
    <property type="entry name" value="TonB-hemin"/>
    <property type="match status" value="1"/>
</dbReference>
<dbReference type="InterPro" id="IPR010949">
    <property type="entry name" value="TonB_Hb/transfer/lactofer_rcpt"/>
</dbReference>
<accession>A0A378TXF6</accession>
<dbReference type="InterPro" id="IPR037066">
    <property type="entry name" value="Plug_dom_sf"/>
</dbReference>
<evidence type="ECO:0000313" key="18">
    <source>
        <dbReference type="Proteomes" id="UP000254927"/>
    </source>
</evidence>
<dbReference type="SUPFAM" id="SSF56935">
    <property type="entry name" value="Porins"/>
    <property type="match status" value="1"/>
</dbReference>
<evidence type="ECO:0000256" key="13">
    <source>
        <dbReference type="SAM" id="MobiDB-lite"/>
    </source>
</evidence>
<dbReference type="PANTHER" id="PTHR30069">
    <property type="entry name" value="TONB-DEPENDENT OUTER MEMBRANE RECEPTOR"/>
    <property type="match status" value="1"/>
</dbReference>
<dbReference type="InterPro" id="IPR036942">
    <property type="entry name" value="Beta-barrel_TonB_sf"/>
</dbReference>
<sequence length="735" mass="80801">MMLQQKILACAVASTFATPLYAANVEPIPQAELAPVLVTADRNAQTLDKAAPNVSVIGRKTLNQASAQNLDDIVLYEPGVSVPSDNNRRGHAGINIRGIDGNRILMMVDGVRIPESYAGGGSNGAISGRDMVESDTLKQVDIVKGPYSALYGSDALGGVVNMVTLSPRDFVDADKRGHFGLKHGYRSRDRSHGVTATAAGFHENAEGLLMLTRRQGHETKNMGGDKSYSTSRTATNPQKNNAYNILAKGSIGNEHHRFETLYEQYYHANDTVLANGLGSQSRGPVTVATSESNARDRIRRQRIEAGYRYTSEGRLKEANLTAYQQKLRTEDDAVDVSITRMGARQLGNSTRYSNYGFQQVIRGLNGRGVWEFDGAVKQTVVAGAEYKHTETARPRDSLTVDNLTGAVSKVYAGSTYPNKTFPDSKRKTLSLYAQDSLTFGNGIVLTPALRYEKDKLNTETDQAYLNANPDGTATRFNDSALTPSLRLSVPMGEQLTGFATYSQGFRTPPFDSATMAFANTTYGYAVIPNANLKSERSNSFELGMKFKNERARAQVTAFYNRYRNFIDRTEVGTASIGGRPIIQYQYQNLDRVKTYGAEASAAYKFLPGWQVSGSIAWMRGKQQDGTPLDSAYPLNGVLGLDYAQEKWGVDTKLRWSKKHSRVSSDSVFQAPGYGVWDVGAWYKPSKNLEIGANIYNIGNKKYWQHADVAGMSRTSVMDLYTETGRNFAATVQLKF</sequence>
<feature type="signal peptide" evidence="14">
    <location>
        <begin position="1"/>
        <end position="22"/>
    </location>
</feature>
<evidence type="ECO:0000256" key="10">
    <source>
        <dbReference type="ARBA" id="ARBA00023237"/>
    </source>
</evidence>
<feature type="compositionally biased region" description="Polar residues" evidence="13">
    <location>
        <begin position="227"/>
        <end position="237"/>
    </location>
</feature>
<evidence type="ECO:0000256" key="1">
    <source>
        <dbReference type="ARBA" id="ARBA00004571"/>
    </source>
</evidence>
<protein>
    <submittedName>
        <fullName evidence="17">Hemoglobin receptor</fullName>
    </submittedName>
</protein>
<dbReference type="GO" id="GO:0015344">
    <property type="term" value="F:siderophore uptake transmembrane transporter activity"/>
    <property type="evidence" value="ECO:0007669"/>
    <property type="project" value="TreeGrafter"/>
</dbReference>